<dbReference type="RefSeq" id="WP_141330988.1">
    <property type="nucleotide sequence ID" value="NZ_BJNT01000020.1"/>
</dbReference>
<evidence type="ECO:0000313" key="3">
    <source>
        <dbReference type="Proteomes" id="UP000319986"/>
    </source>
</evidence>
<evidence type="ECO:0000256" key="1">
    <source>
        <dbReference type="SAM" id="MobiDB-lite"/>
    </source>
</evidence>
<reference evidence="2 3" key="1">
    <citation type="submission" date="2019-06" db="EMBL/GenBank/DDBJ databases">
        <title>Whole genome shotgun sequence of Corynebacterium variabile NBRC 15286.</title>
        <authorList>
            <person name="Hosoyama A."/>
            <person name="Uohara A."/>
            <person name="Ohji S."/>
            <person name="Ichikawa N."/>
        </authorList>
    </citation>
    <scope>NUCLEOTIDE SEQUENCE [LARGE SCALE GENOMIC DNA]</scope>
    <source>
        <strain evidence="2 3">NBRC 15286</strain>
    </source>
</reference>
<feature type="region of interest" description="Disordered" evidence="1">
    <location>
        <begin position="159"/>
        <end position="201"/>
    </location>
</feature>
<gene>
    <name evidence="2" type="ORF">CVA01_24200</name>
</gene>
<dbReference type="EMBL" id="BJNT01000020">
    <property type="protein sequence ID" value="GEC87106.1"/>
    <property type="molecule type" value="Genomic_DNA"/>
</dbReference>
<dbReference type="AlphaFoldDB" id="A0A4Y4C4N5"/>
<accession>A0A4Y4C4N5</accession>
<comment type="caution">
    <text evidence="2">The sequence shown here is derived from an EMBL/GenBank/DDBJ whole genome shotgun (WGS) entry which is preliminary data.</text>
</comment>
<organism evidence="2 3">
    <name type="scientific">Corynebacterium variabile</name>
    <dbReference type="NCBI Taxonomy" id="1727"/>
    <lineage>
        <taxon>Bacteria</taxon>
        <taxon>Bacillati</taxon>
        <taxon>Actinomycetota</taxon>
        <taxon>Actinomycetes</taxon>
        <taxon>Mycobacteriales</taxon>
        <taxon>Corynebacteriaceae</taxon>
        <taxon>Corynebacterium</taxon>
    </lineage>
</organism>
<protein>
    <submittedName>
        <fullName evidence="2">Uncharacterized protein</fullName>
    </submittedName>
</protein>
<evidence type="ECO:0000313" key="2">
    <source>
        <dbReference type="EMBL" id="GEC87106.1"/>
    </source>
</evidence>
<sequence>MALATAEALDIAARILDTGKAIVPDRFPATRGEAGERTLAAWADVFADAGANYPPEVWAPAVRSWAARSVGERMVAPREILNAAREVVAVWEGDPEKAAFLDRHRNAYLSRREAAGALPVGTTPVNPPDARTAAISAHQGNGRARARAFMDELATRNLAALDDPDATPHDRARARKRAEERAQRRAARDARTTRNHPQIGA</sequence>
<proteinExistence type="predicted"/>
<dbReference type="GeneID" id="82888517"/>
<feature type="compositionally biased region" description="Basic and acidic residues" evidence="1">
    <location>
        <begin position="166"/>
        <end position="192"/>
    </location>
</feature>
<dbReference type="Proteomes" id="UP000319986">
    <property type="component" value="Unassembled WGS sequence"/>
</dbReference>
<name>A0A4Y4C4N5_9CORY</name>